<keyword evidence="1" id="KW-0812">Transmembrane</keyword>
<feature type="transmembrane region" description="Helical" evidence="1">
    <location>
        <begin position="44"/>
        <end position="68"/>
    </location>
</feature>
<reference evidence="2 3" key="1">
    <citation type="submission" date="2018-06" db="EMBL/GenBank/DDBJ databases">
        <title>Natronomonas sp. F16-60 a new haloarchaeon isolated from a solar saltern of Isla Cristina, Huelva, Spain.</title>
        <authorList>
            <person name="Duran-Viseras A."/>
            <person name="Sanchez-Porro C."/>
            <person name="Ventosa A."/>
        </authorList>
    </citation>
    <scope>NUCLEOTIDE SEQUENCE [LARGE SCALE GENOMIC DNA]</scope>
    <source>
        <strain evidence="2 3">F16-60</strain>
    </source>
</reference>
<keyword evidence="1" id="KW-0472">Membrane</keyword>
<evidence type="ECO:0008006" key="4">
    <source>
        <dbReference type="Google" id="ProtNLM"/>
    </source>
</evidence>
<comment type="caution">
    <text evidence="2">The sequence shown here is derived from an EMBL/GenBank/DDBJ whole genome shotgun (WGS) entry which is preliminary data.</text>
</comment>
<dbReference type="OrthoDB" id="308015at2157"/>
<feature type="transmembrane region" description="Helical" evidence="1">
    <location>
        <begin position="146"/>
        <end position="168"/>
    </location>
</feature>
<keyword evidence="3" id="KW-1185">Reference proteome</keyword>
<name>A0A554NBB9_9EURY</name>
<feature type="transmembrane region" description="Helical" evidence="1">
    <location>
        <begin position="80"/>
        <end position="101"/>
    </location>
</feature>
<dbReference type="InParanoid" id="A0A554NBB9"/>
<proteinExistence type="predicted"/>
<dbReference type="EMBL" id="QMDX01000003">
    <property type="protein sequence ID" value="TSD14645.1"/>
    <property type="molecule type" value="Genomic_DNA"/>
</dbReference>
<dbReference type="Proteomes" id="UP000319894">
    <property type="component" value="Unassembled WGS sequence"/>
</dbReference>
<dbReference type="RefSeq" id="WP_144261361.1">
    <property type="nucleotide sequence ID" value="NZ_QMDX01000003.1"/>
</dbReference>
<feature type="transmembrane region" description="Helical" evidence="1">
    <location>
        <begin position="175"/>
        <end position="199"/>
    </location>
</feature>
<organism evidence="2 3">
    <name type="scientific">Haloglomus irregulare</name>
    <dbReference type="NCBI Taxonomy" id="2234134"/>
    <lineage>
        <taxon>Archaea</taxon>
        <taxon>Methanobacteriati</taxon>
        <taxon>Methanobacteriota</taxon>
        <taxon>Stenosarchaea group</taxon>
        <taxon>Halobacteria</taxon>
        <taxon>Halobacteriales</taxon>
        <taxon>Natronomonadaceae</taxon>
        <taxon>Haloglomus</taxon>
    </lineage>
</organism>
<evidence type="ECO:0000256" key="1">
    <source>
        <dbReference type="SAM" id="Phobius"/>
    </source>
</evidence>
<dbReference type="AlphaFoldDB" id="A0A554NBB9"/>
<feature type="transmembrane region" description="Helical" evidence="1">
    <location>
        <begin position="211"/>
        <end position="235"/>
    </location>
</feature>
<accession>A0A554NBB9</accession>
<keyword evidence="1" id="KW-1133">Transmembrane helix</keyword>
<protein>
    <recommendedName>
        <fullName evidence="4">Nickel/cobalt efflux system</fullName>
    </recommendedName>
</protein>
<evidence type="ECO:0000313" key="2">
    <source>
        <dbReference type="EMBL" id="TSD14645.1"/>
    </source>
</evidence>
<gene>
    <name evidence="2" type="ORF">DP107_06570</name>
</gene>
<evidence type="ECO:0000313" key="3">
    <source>
        <dbReference type="Proteomes" id="UP000319894"/>
    </source>
</evidence>
<sequence>MSGTLVVALVTAGTLGVTHAIEPDHVAGISSLTAEYGDSRLSALAGACFSLGHVALVVAWLGAASLLLGRAEFPPVYDRVGTLGAGLVLGLLGAGLAVAGLRRVVGTDGHAHGDTRHSHPHLHLPLPGVDGHDHDHDARSYLKTGLVGALFTLSPPVSMLAFAATLLPGAGVASLAVLTYAVAITATMSLLGAGVGATFGRLGERSATVHGVAQTVAGVVVVGLAVLLVADAGVVPA</sequence>